<dbReference type="Gene3D" id="1.10.10.10">
    <property type="entry name" value="Winged helix-like DNA-binding domain superfamily/Winged helix DNA-binding domain"/>
    <property type="match status" value="1"/>
</dbReference>
<name>A0A1I5MM50_9ACTN</name>
<accession>A0A1I5MM50</accession>
<dbReference type="PANTHER" id="PTHR43214">
    <property type="entry name" value="TWO-COMPONENT RESPONSE REGULATOR"/>
    <property type="match status" value="1"/>
</dbReference>
<evidence type="ECO:0000256" key="1">
    <source>
        <dbReference type="ARBA" id="ARBA00023125"/>
    </source>
</evidence>
<evidence type="ECO:0000259" key="2">
    <source>
        <dbReference type="PROSITE" id="PS50043"/>
    </source>
</evidence>
<dbReference type="SUPFAM" id="SSF46894">
    <property type="entry name" value="C-terminal effector domain of the bipartite response regulators"/>
    <property type="match status" value="1"/>
</dbReference>
<dbReference type="EMBL" id="FOVH01000011">
    <property type="protein sequence ID" value="SFP10613.1"/>
    <property type="molecule type" value="Genomic_DNA"/>
</dbReference>
<evidence type="ECO:0000313" key="3">
    <source>
        <dbReference type="EMBL" id="SFP10613.1"/>
    </source>
</evidence>
<dbReference type="GO" id="GO:0003677">
    <property type="term" value="F:DNA binding"/>
    <property type="evidence" value="ECO:0007669"/>
    <property type="project" value="UniProtKB-KW"/>
</dbReference>
<dbReference type="CDD" id="cd06170">
    <property type="entry name" value="LuxR_C_like"/>
    <property type="match status" value="1"/>
</dbReference>
<protein>
    <submittedName>
        <fullName evidence="3">Regulatory protein, luxR family</fullName>
    </submittedName>
</protein>
<dbReference type="InterPro" id="IPR036693">
    <property type="entry name" value="TF_LuxR_autoind-bd_dom_sf"/>
</dbReference>
<dbReference type="eggNOG" id="COG2197">
    <property type="taxonomic scope" value="Bacteria"/>
</dbReference>
<reference evidence="3 4" key="1">
    <citation type="submission" date="2016-10" db="EMBL/GenBank/DDBJ databases">
        <authorList>
            <person name="de Groot N.N."/>
        </authorList>
    </citation>
    <scope>NUCLEOTIDE SEQUENCE [LARGE SCALE GENOMIC DNA]</scope>
    <source>
        <strain evidence="3 4">DSM 43067</strain>
    </source>
</reference>
<dbReference type="Pfam" id="PF00196">
    <property type="entry name" value="GerE"/>
    <property type="match status" value="1"/>
</dbReference>
<dbReference type="STRING" id="1993.SAMN04489713_111340"/>
<gene>
    <name evidence="3" type="ORF">SAMN04489713_111340</name>
</gene>
<dbReference type="PROSITE" id="PS50043">
    <property type="entry name" value="HTH_LUXR_2"/>
    <property type="match status" value="1"/>
</dbReference>
<dbReference type="InterPro" id="IPR039420">
    <property type="entry name" value="WalR-like"/>
</dbReference>
<dbReference type="Proteomes" id="UP000183413">
    <property type="component" value="Unassembled WGS sequence"/>
</dbReference>
<dbReference type="Gene3D" id="3.30.450.80">
    <property type="entry name" value="Transcription factor LuxR-like, autoinducer-binding domain"/>
    <property type="match status" value="1"/>
</dbReference>
<keyword evidence="1" id="KW-0238">DNA-binding</keyword>
<dbReference type="InterPro" id="IPR016032">
    <property type="entry name" value="Sig_transdc_resp-reg_C-effctor"/>
</dbReference>
<dbReference type="PANTHER" id="PTHR43214:SF43">
    <property type="entry name" value="TWO-COMPONENT RESPONSE REGULATOR"/>
    <property type="match status" value="1"/>
</dbReference>
<dbReference type="PRINTS" id="PR00038">
    <property type="entry name" value="HTHLUXR"/>
</dbReference>
<dbReference type="AlphaFoldDB" id="A0A1I5MM50"/>
<dbReference type="InterPro" id="IPR036388">
    <property type="entry name" value="WH-like_DNA-bd_sf"/>
</dbReference>
<feature type="domain" description="HTH luxR-type" evidence="2">
    <location>
        <begin position="188"/>
        <end position="248"/>
    </location>
</feature>
<dbReference type="InterPro" id="IPR000792">
    <property type="entry name" value="Tscrpt_reg_LuxR_C"/>
</dbReference>
<organism evidence="3 4">
    <name type="scientific">Actinomadura madurae</name>
    <dbReference type="NCBI Taxonomy" id="1993"/>
    <lineage>
        <taxon>Bacteria</taxon>
        <taxon>Bacillati</taxon>
        <taxon>Actinomycetota</taxon>
        <taxon>Actinomycetes</taxon>
        <taxon>Streptosporangiales</taxon>
        <taxon>Thermomonosporaceae</taxon>
        <taxon>Actinomadura</taxon>
    </lineage>
</organism>
<keyword evidence="4" id="KW-1185">Reference proteome</keyword>
<dbReference type="GO" id="GO:0006355">
    <property type="term" value="P:regulation of DNA-templated transcription"/>
    <property type="evidence" value="ECO:0007669"/>
    <property type="project" value="InterPro"/>
</dbReference>
<sequence length="263" mass="28664">MQDGPLGTRDLTRLLTVVEECGRQPDLAAFRETAVDALARHLGYRHATFFAGRTVPALFADREPVANGLPGHIVRRYVEDAHRFDPFAQRAAAPGYRGRRVVSLDQLDPLGLPGGREYLDSFLFRNGIHAKMVMLLQAPGAAAGIGILSKESGEFRAVDLARVSLLRGHLENLFRLYVRQSARTPVEPRLTARQAEVADLVASGLTNREIAEALFISTDTVKKHLARAMELTGSANRTQLALTWNRHRADPAGGPGAATTRGA</sequence>
<dbReference type="SMART" id="SM00421">
    <property type="entry name" value="HTH_LUXR"/>
    <property type="match status" value="1"/>
</dbReference>
<proteinExistence type="predicted"/>
<evidence type="ECO:0000313" key="4">
    <source>
        <dbReference type="Proteomes" id="UP000183413"/>
    </source>
</evidence>
<dbReference type="InParanoid" id="A0A1I5MM50"/>